<proteinExistence type="predicted"/>
<evidence type="ECO:0008006" key="4">
    <source>
        <dbReference type="Google" id="ProtNLM"/>
    </source>
</evidence>
<dbReference type="Proteomes" id="UP000325218">
    <property type="component" value="Unassembled WGS sequence"/>
</dbReference>
<dbReference type="EMBL" id="VSDO01000006">
    <property type="protein sequence ID" value="TYA10032.1"/>
    <property type="molecule type" value="Genomic_DNA"/>
</dbReference>
<feature type="chain" id="PRO_5022978483" description="Lipoprotein" evidence="1">
    <location>
        <begin position="29"/>
        <end position="157"/>
    </location>
</feature>
<gene>
    <name evidence="2" type="ORF">FRY98_25860</name>
</gene>
<dbReference type="AlphaFoldDB" id="A0A5D0CK20"/>
<feature type="signal peptide" evidence="1">
    <location>
        <begin position="1"/>
        <end position="28"/>
    </location>
</feature>
<name>A0A5D0CK20_9BACL</name>
<dbReference type="OrthoDB" id="2607309at2"/>
<accession>A0A5D0CK20</accession>
<dbReference type="RefSeq" id="WP_148457603.1">
    <property type="nucleotide sequence ID" value="NZ_VSDO01000006.1"/>
</dbReference>
<dbReference type="Pfam" id="PF19903">
    <property type="entry name" value="DUF6376"/>
    <property type="match status" value="1"/>
</dbReference>
<comment type="caution">
    <text evidence="2">The sequence shown here is derived from an EMBL/GenBank/DDBJ whole genome shotgun (WGS) entry which is preliminary data.</text>
</comment>
<sequence>MKRLWNRRPLLTRLPTLLLSVFFLSACAAIESVNQSLNYVNDATGYIEQVSTAGTELQQMARNAVNNPDITAQFQDKLDQLQTKANEFKQLDPPAIGEAVHEKLLSYNEQLITSVTQFKETLAAQGFTLENWEQTGIPSLIENINNIKQQLGELGGG</sequence>
<keyword evidence="1" id="KW-0732">Signal</keyword>
<evidence type="ECO:0000313" key="2">
    <source>
        <dbReference type="EMBL" id="TYA10032.1"/>
    </source>
</evidence>
<evidence type="ECO:0000313" key="3">
    <source>
        <dbReference type="Proteomes" id="UP000325218"/>
    </source>
</evidence>
<keyword evidence="3" id="KW-1185">Reference proteome</keyword>
<organism evidence="2 3">
    <name type="scientific">Paenibacillus faecis</name>
    <dbReference type="NCBI Taxonomy" id="862114"/>
    <lineage>
        <taxon>Bacteria</taxon>
        <taxon>Bacillati</taxon>
        <taxon>Bacillota</taxon>
        <taxon>Bacilli</taxon>
        <taxon>Bacillales</taxon>
        <taxon>Paenibacillaceae</taxon>
        <taxon>Paenibacillus</taxon>
    </lineage>
</organism>
<dbReference type="InterPro" id="IPR045956">
    <property type="entry name" value="DUF6376"/>
</dbReference>
<reference evidence="2 3" key="1">
    <citation type="submission" date="2019-08" db="EMBL/GenBank/DDBJ databases">
        <title>Genome sequencing of Paenibacillus faecis DSM 23593(T).</title>
        <authorList>
            <person name="Kook J.-K."/>
            <person name="Park S.-N."/>
            <person name="Lim Y.K."/>
        </authorList>
    </citation>
    <scope>NUCLEOTIDE SEQUENCE [LARGE SCALE GENOMIC DNA]</scope>
    <source>
        <strain evidence="2 3">DSM 23593</strain>
    </source>
</reference>
<dbReference type="PROSITE" id="PS51257">
    <property type="entry name" value="PROKAR_LIPOPROTEIN"/>
    <property type="match status" value="1"/>
</dbReference>
<evidence type="ECO:0000256" key="1">
    <source>
        <dbReference type="SAM" id="SignalP"/>
    </source>
</evidence>
<protein>
    <recommendedName>
        <fullName evidence="4">Lipoprotein</fullName>
    </recommendedName>
</protein>